<comment type="caution">
    <text evidence="1">The sequence shown here is derived from an EMBL/GenBank/DDBJ whole genome shotgun (WGS) entry which is preliminary data.</text>
</comment>
<protein>
    <submittedName>
        <fullName evidence="1">Uncharacterized protein</fullName>
    </submittedName>
</protein>
<organism evidence="1">
    <name type="scientific">Acidithiobacillus sulfuriphilus</name>
    <dbReference type="NCBI Taxonomy" id="1867749"/>
    <lineage>
        <taxon>Bacteria</taxon>
        <taxon>Pseudomonadati</taxon>
        <taxon>Pseudomonadota</taxon>
        <taxon>Acidithiobacillia</taxon>
        <taxon>Acidithiobacillales</taxon>
        <taxon>Acidithiobacillaceae</taxon>
        <taxon>Acidithiobacillus</taxon>
    </lineage>
</organism>
<dbReference type="OrthoDB" id="7960540at2"/>
<evidence type="ECO:0000313" key="1">
    <source>
        <dbReference type="EMBL" id="RNF59971.1"/>
    </source>
</evidence>
<dbReference type="RefSeq" id="WP_123104661.1">
    <property type="nucleotide sequence ID" value="NZ_CP127527.1"/>
</dbReference>
<reference evidence="1" key="1">
    <citation type="submission" date="2018-10" db="EMBL/GenBank/DDBJ databases">
        <title>Acidithiobacillus sulfuriphilus sp. nov.: an extremely acidophilic sulfur-oxidizing chemolithotroph isolated from a neutral pH environment.</title>
        <authorList>
            <person name="Falagan C."/>
            <person name="Moya-Beltran A."/>
            <person name="Quatrini R."/>
            <person name="Johnson D.B."/>
        </authorList>
    </citation>
    <scope>NUCLEOTIDE SEQUENCE [LARGE SCALE GENOMIC DNA]</scope>
    <source>
        <strain evidence="1">CJ-2</strain>
    </source>
</reference>
<dbReference type="AlphaFoldDB" id="A0A3M8QWA8"/>
<gene>
    <name evidence="1" type="ORF">EC580_10020</name>
</gene>
<name>A0A3M8QWA8_9PROT</name>
<dbReference type="EMBL" id="RIZI01000178">
    <property type="protein sequence ID" value="RNF59971.1"/>
    <property type="molecule type" value="Genomic_DNA"/>
</dbReference>
<sequence length="90" mass="9833">MAISAAELQNLAELGSTACAAGEDVLAVLRPRFPALTITRCPSSDVTESPFQQGDYFDLHLVDTSEHCWRLTNNMAATTAVLLAMHRRRS</sequence>
<proteinExistence type="predicted"/>
<accession>A0A3M8QWA8</accession>